<keyword evidence="1" id="KW-0489">Methyltransferase</keyword>
<evidence type="ECO:0000313" key="1">
    <source>
        <dbReference type="EMBL" id="MFC3491654.1"/>
    </source>
</evidence>
<accession>A0ABV7PVY5</accession>
<dbReference type="EC" id="2.1.1.-" evidence="1"/>
<sequence length="275" mass="30523">MYEAAPDRPPPGINPAVPSTARVYDAILGGRNNFKADREAFEVFERRIPQVREAAWLNRKALIRGVEYMVRDAGIDQILDIGCGLPTEQNTHQVAQEINPDTRVVYVDNDPMVLSHGRALLADNRNTTVVTADLRDPAGILANPEVRAHLDFDRPIALLIVGMIMQISEDEEPDEIIAALMEPLASGSHLFLTAWPDTGDPAQRGLSQACLETLGNGWIRPIDRLQRHFQGLPMVAPGLEFVSRWYPGEPGRKVPDFADFEPYERTQMAGIAVKP</sequence>
<dbReference type="GO" id="GO:0032259">
    <property type="term" value="P:methylation"/>
    <property type="evidence" value="ECO:0007669"/>
    <property type="project" value="UniProtKB-KW"/>
</dbReference>
<dbReference type="Proteomes" id="UP001595712">
    <property type="component" value="Unassembled WGS sequence"/>
</dbReference>
<reference evidence="2" key="1">
    <citation type="journal article" date="2019" name="Int. J. Syst. Evol. Microbiol.">
        <title>The Global Catalogue of Microorganisms (GCM) 10K type strain sequencing project: providing services to taxonomists for standard genome sequencing and annotation.</title>
        <authorList>
            <consortium name="The Broad Institute Genomics Platform"/>
            <consortium name="The Broad Institute Genome Sequencing Center for Infectious Disease"/>
            <person name="Wu L."/>
            <person name="Ma J."/>
        </authorList>
    </citation>
    <scope>NUCLEOTIDE SEQUENCE [LARGE SCALE GENOMIC DNA]</scope>
    <source>
        <strain evidence="2">CGMCC 4.7396</strain>
    </source>
</reference>
<dbReference type="Pfam" id="PF04672">
    <property type="entry name" value="Methyltransf_19"/>
    <property type="match status" value="1"/>
</dbReference>
<dbReference type="CDD" id="cd02440">
    <property type="entry name" value="AdoMet_MTases"/>
    <property type="match status" value="1"/>
</dbReference>
<comment type="caution">
    <text evidence="1">The sequence shown here is derived from an EMBL/GenBank/DDBJ whole genome shotgun (WGS) entry which is preliminary data.</text>
</comment>
<dbReference type="InterPro" id="IPR029063">
    <property type="entry name" value="SAM-dependent_MTases_sf"/>
</dbReference>
<evidence type="ECO:0000313" key="2">
    <source>
        <dbReference type="Proteomes" id="UP001595712"/>
    </source>
</evidence>
<dbReference type="SUPFAM" id="SSF53335">
    <property type="entry name" value="S-adenosyl-L-methionine-dependent methyltransferases"/>
    <property type="match status" value="1"/>
</dbReference>
<keyword evidence="2" id="KW-1185">Reference proteome</keyword>
<keyword evidence="1" id="KW-0808">Transferase</keyword>
<dbReference type="Gene3D" id="3.40.50.150">
    <property type="entry name" value="Vaccinia Virus protein VP39"/>
    <property type="match status" value="1"/>
</dbReference>
<dbReference type="GO" id="GO:0008168">
    <property type="term" value="F:methyltransferase activity"/>
    <property type="evidence" value="ECO:0007669"/>
    <property type="project" value="UniProtKB-KW"/>
</dbReference>
<gene>
    <name evidence="1" type="ORF">ACFO8M_04025</name>
</gene>
<protein>
    <submittedName>
        <fullName evidence="1">SAM-dependent methyltransferase</fullName>
        <ecNumber evidence="1">2.1.1.-</ecNumber>
    </submittedName>
</protein>
<proteinExistence type="predicted"/>
<organism evidence="1 2">
    <name type="scientific">Glycomyces rhizosphaerae</name>
    <dbReference type="NCBI Taxonomy" id="2054422"/>
    <lineage>
        <taxon>Bacteria</taxon>
        <taxon>Bacillati</taxon>
        <taxon>Actinomycetota</taxon>
        <taxon>Actinomycetes</taxon>
        <taxon>Glycomycetales</taxon>
        <taxon>Glycomycetaceae</taxon>
        <taxon>Glycomyces</taxon>
    </lineage>
</organism>
<dbReference type="PIRSF" id="PIRSF017393">
    <property type="entry name" value="MTase_SAV2177"/>
    <property type="match status" value="1"/>
</dbReference>
<dbReference type="RefSeq" id="WP_387970812.1">
    <property type="nucleotide sequence ID" value="NZ_JBHRWO010000004.1"/>
</dbReference>
<name>A0ABV7PVY5_9ACTN</name>
<dbReference type="InterPro" id="IPR006764">
    <property type="entry name" value="SAM_dep_MeTrfase_SAV2177_type"/>
</dbReference>
<dbReference type="EMBL" id="JBHRWO010000004">
    <property type="protein sequence ID" value="MFC3491654.1"/>
    <property type="molecule type" value="Genomic_DNA"/>
</dbReference>